<dbReference type="InterPro" id="IPR036390">
    <property type="entry name" value="WH_DNA-bd_sf"/>
</dbReference>
<dbReference type="GO" id="GO:0003677">
    <property type="term" value="F:DNA binding"/>
    <property type="evidence" value="ECO:0007669"/>
    <property type="project" value="UniProtKB-KW"/>
</dbReference>
<proteinExistence type="inferred from homology"/>
<evidence type="ECO:0000313" key="6">
    <source>
        <dbReference type="EMBL" id="QIO08582.1"/>
    </source>
</evidence>
<dbReference type="PANTHER" id="PTHR30118:SF15">
    <property type="entry name" value="TRANSCRIPTIONAL REGULATORY PROTEIN"/>
    <property type="match status" value="1"/>
</dbReference>
<sequence>MSEIDIKILKIFLYVYKFKNVSIAARELELSQPAVSNLLNKLRKYYDDPLFIRVDNEMRPTELAIQLLPMVSNLINNFHEICQHREHFNHFESQKIYNIAMTDVAHLVLLPQISNYLKDHAPQMQLNVHSIKPQSLDLLKDGTLDLIVGYYEQLDDYFYQQKLFEQHFVVIASKDHPRLNPELIQQQKISLEQYLAEKHIEVEVGAGHFSFERHIGQLGIRRHKVMSLPSYLGVGLVVQQSDAIATVPYYLSEVLLARGNLQILELPPEFPSYSIKQFWYISSHNQKSHQWIRQVFYENLKDMNMQPNKQKP</sequence>
<gene>
    <name evidence="6" type="ORF">G8D99_05820</name>
</gene>
<keyword evidence="3" id="KW-0238">DNA-binding</keyword>
<dbReference type="Proteomes" id="UP000501939">
    <property type="component" value="Chromosome"/>
</dbReference>
<keyword evidence="4" id="KW-0804">Transcription</keyword>
<dbReference type="Gene3D" id="3.40.190.10">
    <property type="entry name" value="Periplasmic binding protein-like II"/>
    <property type="match status" value="2"/>
</dbReference>
<keyword evidence="7" id="KW-1185">Reference proteome</keyword>
<dbReference type="CDD" id="cd08459">
    <property type="entry name" value="PBP2_DntR_NahR_LinR_like"/>
    <property type="match status" value="1"/>
</dbReference>
<dbReference type="GO" id="GO:0003700">
    <property type="term" value="F:DNA-binding transcription factor activity"/>
    <property type="evidence" value="ECO:0007669"/>
    <property type="project" value="InterPro"/>
</dbReference>
<dbReference type="PRINTS" id="PR00039">
    <property type="entry name" value="HTHLYSR"/>
</dbReference>
<evidence type="ECO:0000256" key="1">
    <source>
        <dbReference type="ARBA" id="ARBA00009437"/>
    </source>
</evidence>
<dbReference type="KEGG" id="alj:G8D99_05820"/>
<dbReference type="InterPro" id="IPR005119">
    <property type="entry name" value="LysR_subst-bd"/>
</dbReference>
<evidence type="ECO:0000256" key="2">
    <source>
        <dbReference type="ARBA" id="ARBA00023015"/>
    </source>
</evidence>
<feature type="domain" description="HTH lysR-type" evidence="5">
    <location>
        <begin position="4"/>
        <end position="61"/>
    </location>
</feature>
<dbReference type="AlphaFoldDB" id="A0A6G8S331"/>
<dbReference type="Pfam" id="PF03466">
    <property type="entry name" value="LysR_substrate"/>
    <property type="match status" value="1"/>
</dbReference>
<dbReference type="Gene3D" id="1.10.10.10">
    <property type="entry name" value="Winged helix-like DNA-binding domain superfamily/Winged helix DNA-binding domain"/>
    <property type="match status" value="1"/>
</dbReference>
<protein>
    <submittedName>
        <fullName evidence="6">LysR family transcriptional regulator</fullName>
    </submittedName>
</protein>
<evidence type="ECO:0000259" key="5">
    <source>
        <dbReference type="PROSITE" id="PS50931"/>
    </source>
</evidence>
<dbReference type="PANTHER" id="PTHR30118">
    <property type="entry name" value="HTH-TYPE TRANSCRIPTIONAL REGULATOR LEUO-RELATED"/>
    <property type="match status" value="1"/>
</dbReference>
<comment type="similarity">
    <text evidence="1">Belongs to the LysR transcriptional regulatory family.</text>
</comment>
<dbReference type="InterPro" id="IPR036388">
    <property type="entry name" value="WH-like_DNA-bd_sf"/>
</dbReference>
<dbReference type="EMBL" id="CP049916">
    <property type="protein sequence ID" value="QIO08582.1"/>
    <property type="molecule type" value="Genomic_DNA"/>
</dbReference>
<dbReference type="InterPro" id="IPR000847">
    <property type="entry name" value="LysR_HTH_N"/>
</dbReference>
<dbReference type="PROSITE" id="PS50931">
    <property type="entry name" value="HTH_LYSR"/>
    <property type="match status" value="1"/>
</dbReference>
<keyword evidence="2" id="KW-0805">Transcription regulation</keyword>
<organism evidence="6 7">
    <name type="scientific">Acinetobacter lanii</name>
    <dbReference type="NCBI Taxonomy" id="2715163"/>
    <lineage>
        <taxon>Bacteria</taxon>
        <taxon>Pseudomonadati</taxon>
        <taxon>Pseudomonadota</taxon>
        <taxon>Gammaproteobacteria</taxon>
        <taxon>Moraxellales</taxon>
        <taxon>Moraxellaceae</taxon>
        <taxon>Acinetobacter</taxon>
    </lineage>
</organism>
<dbReference type="InterPro" id="IPR050389">
    <property type="entry name" value="LysR-type_TF"/>
</dbReference>
<accession>A0A6G8S331</accession>
<dbReference type="RefSeq" id="WP_166323474.1">
    <property type="nucleotide sequence ID" value="NZ_CP049916.1"/>
</dbReference>
<evidence type="ECO:0000256" key="3">
    <source>
        <dbReference type="ARBA" id="ARBA00023125"/>
    </source>
</evidence>
<reference evidence="6 7" key="1">
    <citation type="submission" date="2020-03" db="EMBL/GenBank/DDBJ databases">
        <authorList>
            <person name="Zhu W."/>
        </authorList>
    </citation>
    <scope>NUCLEOTIDE SEQUENCE [LARGE SCALE GENOMIC DNA]</scope>
    <source>
        <strain evidence="6 7">185</strain>
    </source>
</reference>
<evidence type="ECO:0000256" key="4">
    <source>
        <dbReference type="ARBA" id="ARBA00023163"/>
    </source>
</evidence>
<dbReference type="SUPFAM" id="SSF53850">
    <property type="entry name" value="Periplasmic binding protein-like II"/>
    <property type="match status" value="1"/>
</dbReference>
<name>A0A6G8S331_9GAMM</name>
<dbReference type="SUPFAM" id="SSF46785">
    <property type="entry name" value="Winged helix' DNA-binding domain"/>
    <property type="match status" value="1"/>
</dbReference>
<evidence type="ECO:0000313" key="7">
    <source>
        <dbReference type="Proteomes" id="UP000501939"/>
    </source>
</evidence>
<dbReference type="Pfam" id="PF00126">
    <property type="entry name" value="HTH_1"/>
    <property type="match status" value="1"/>
</dbReference>